<keyword evidence="4" id="KW-0472">Membrane</keyword>
<evidence type="ECO:0000313" key="8">
    <source>
        <dbReference type="EMBL" id="VVC91263.1"/>
    </source>
</evidence>
<evidence type="ECO:0000256" key="7">
    <source>
        <dbReference type="ARBA" id="ARBA00023224"/>
    </source>
</evidence>
<dbReference type="Proteomes" id="UP000324832">
    <property type="component" value="Unassembled WGS sequence"/>
</dbReference>
<keyword evidence="5" id="KW-0297">G-protein coupled receptor</keyword>
<comment type="similarity">
    <text evidence="2">Belongs to the G-protein coupled receptor 2 family. Mth subfamily.</text>
</comment>
<evidence type="ECO:0000256" key="4">
    <source>
        <dbReference type="ARBA" id="ARBA00022989"/>
    </source>
</evidence>
<protein>
    <recommendedName>
        <fullName evidence="10">Methuselah N-terminal domain-containing protein</fullName>
    </recommendedName>
</protein>
<accession>A0A5E4Q2E7</accession>
<dbReference type="EMBL" id="FZQP02001004">
    <property type="protein sequence ID" value="VVC91263.1"/>
    <property type="molecule type" value="Genomic_DNA"/>
</dbReference>
<reference evidence="8 9" key="1">
    <citation type="submission" date="2017-07" db="EMBL/GenBank/DDBJ databases">
        <authorList>
            <person name="Talla V."/>
            <person name="Backstrom N."/>
        </authorList>
    </citation>
    <scope>NUCLEOTIDE SEQUENCE [LARGE SCALE GENOMIC DNA]</scope>
</reference>
<evidence type="ECO:0000256" key="2">
    <source>
        <dbReference type="ARBA" id="ARBA00008979"/>
    </source>
</evidence>
<name>A0A5E4Q2E7_9NEOP</name>
<dbReference type="InterPro" id="IPR036272">
    <property type="entry name" value="Methuselah_N_sf"/>
</dbReference>
<keyword evidence="3" id="KW-0812">Transmembrane</keyword>
<dbReference type="PANTHER" id="PTHR46953">
    <property type="entry name" value="G-PROTEIN COUPLED RECEPTOR MTH-LIKE 1-RELATED"/>
    <property type="match status" value="1"/>
</dbReference>
<keyword evidence="7" id="KW-0807">Transducer</keyword>
<gene>
    <name evidence="8" type="ORF">LSINAPIS_LOCUS3970</name>
</gene>
<keyword evidence="6" id="KW-0675">Receptor</keyword>
<keyword evidence="9" id="KW-1185">Reference proteome</keyword>
<evidence type="ECO:0000256" key="1">
    <source>
        <dbReference type="ARBA" id="ARBA00004127"/>
    </source>
</evidence>
<dbReference type="SUPFAM" id="SSF63877">
    <property type="entry name" value="Methuselah ectodomain"/>
    <property type="match status" value="1"/>
</dbReference>
<evidence type="ECO:0000256" key="3">
    <source>
        <dbReference type="ARBA" id="ARBA00022692"/>
    </source>
</evidence>
<dbReference type="PANTHER" id="PTHR46953:SF1">
    <property type="entry name" value="G-PROTEIN COUPLED RECEPTOR MTH-LIKE 1-RELATED"/>
    <property type="match status" value="1"/>
</dbReference>
<evidence type="ECO:0000256" key="6">
    <source>
        <dbReference type="ARBA" id="ARBA00023170"/>
    </source>
</evidence>
<sequence>MTTESENYTKATEKMYDEKMTWLYKENLLTKILDNIGKKSVEVGMLFLNVNGQLCDNITSVDLSDSAKFLDGSIVKNGIRFPPEYIFNSNTSGVLCIILTLLSCVLCKKCNTSIDISEGVRDTDGGIFFEDRHYEENEHYFDNETNTEMGCICLKTACIFKCCPFGMKYDSIQRQCVTDTDEFNPIVFDAYKRILNEKAKDIFHFNFGRAKCENDEVSIRIGELTAVHNLRLDGKLYIELPTSIPPWVVRGPDKYCIDTFVVEDDKGNVKTSLDALVCFADEPDNDRYMYVDIMRLHHCHSGGLLLAARTPQSSRQSSDSVLALPSRWLRLHVFNADSPQYG</sequence>
<dbReference type="AlphaFoldDB" id="A0A5E4Q2E7"/>
<evidence type="ECO:0000256" key="5">
    <source>
        <dbReference type="ARBA" id="ARBA00023040"/>
    </source>
</evidence>
<proteinExistence type="inferred from homology"/>
<comment type="subcellular location">
    <subcellularLocation>
        <location evidence="1">Endomembrane system</location>
        <topology evidence="1">Multi-pass membrane protein</topology>
    </subcellularLocation>
</comment>
<dbReference type="GO" id="GO:0012505">
    <property type="term" value="C:endomembrane system"/>
    <property type="evidence" value="ECO:0007669"/>
    <property type="project" value="UniProtKB-SubCell"/>
</dbReference>
<evidence type="ECO:0008006" key="10">
    <source>
        <dbReference type="Google" id="ProtNLM"/>
    </source>
</evidence>
<keyword evidence="4" id="KW-1133">Transmembrane helix</keyword>
<dbReference type="GO" id="GO:0004930">
    <property type="term" value="F:G protein-coupled receptor activity"/>
    <property type="evidence" value="ECO:0007669"/>
    <property type="project" value="UniProtKB-KW"/>
</dbReference>
<evidence type="ECO:0000313" key="9">
    <source>
        <dbReference type="Proteomes" id="UP000324832"/>
    </source>
</evidence>
<organism evidence="8 9">
    <name type="scientific">Leptidea sinapis</name>
    <dbReference type="NCBI Taxonomy" id="189913"/>
    <lineage>
        <taxon>Eukaryota</taxon>
        <taxon>Metazoa</taxon>
        <taxon>Ecdysozoa</taxon>
        <taxon>Arthropoda</taxon>
        <taxon>Hexapoda</taxon>
        <taxon>Insecta</taxon>
        <taxon>Pterygota</taxon>
        <taxon>Neoptera</taxon>
        <taxon>Endopterygota</taxon>
        <taxon>Lepidoptera</taxon>
        <taxon>Glossata</taxon>
        <taxon>Ditrysia</taxon>
        <taxon>Papilionoidea</taxon>
        <taxon>Pieridae</taxon>
        <taxon>Dismorphiinae</taxon>
        <taxon>Leptidea</taxon>
    </lineage>
</organism>
<dbReference type="InterPro" id="IPR052808">
    <property type="entry name" value="GPCR_Mth-like"/>
</dbReference>